<accession>A0A8T1WI16</accession>
<feature type="region of interest" description="Disordered" evidence="1">
    <location>
        <begin position="128"/>
        <end position="153"/>
    </location>
</feature>
<proteinExistence type="predicted"/>
<evidence type="ECO:0000256" key="1">
    <source>
        <dbReference type="SAM" id="MobiDB-lite"/>
    </source>
</evidence>
<organism evidence="2 3">
    <name type="scientific">Phytophthora pseudosyringae</name>
    <dbReference type="NCBI Taxonomy" id="221518"/>
    <lineage>
        <taxon>Eukaryota</taxon>
        <taxon>Sar</taxon>
        <taxon>Stramenopiles</taxon>
        <taxon>Oomycota</taxon>
        <taxon>Peronosporomycetes</taxon>
        <taxon>Peronosporales</taxon>
        <taxon>Peronosporaceae</taxon>
        <taxon>Phytophthora</taxon>
    </lineage>
</organism>
<protein>
    <submittedName>
        <fullName evidence="2">Uncharacterized protein</fullName>
    </submittedName>
</protein>
<evidence type="ECO:0000313" key="2">
    <source>
        <dbReference type="EMBL" id="KAG7391740.1"/>
    </source>
</evidence>
<comment type="caution">
    <text evidence="2">The sequence shown here is derived from an EMBL/GenBank/DDBJ whole genome shotgun (WGS) entry which is preliminary data.</text>
</comment>
<gene>
    <name evidence="2" type="ORF">PHYPSEUDO_003815</name>
</gene>
<keyword evidence="3" id="KW-1185">Reference proteome</keyword>
<sequence length="153" mass="17117">MRDNGVIEAVVALFIKPYLCQSSGISVVLQQTLFVVVWCDRLFLGGLKQRCLNLSNAFAEEPFTLAVLSHGLTSQSTRIRSLLAGFDSSSFLLTSILIVSHAHDAQMPTRPASRPCLRRNLAQQEEYGEYRHASSPMQHVSDPRYSRLVDYDS</sequence>
<dbReference type="Proteomes" id="UP000694044">
    <property type="component" value="Unassembled WGS sequence"/>
</dbReference>
<dbReference type="EMBL" id="JAGDFM010000018">
    <property type="protein sequence ID" value="KAG7391740.1"/>
    <property type="molecule type" value="Genomic_DNA"/>
</dbReference>
<feature type="compositionally biased region" description="Basic and acidic residues" evidence="1">
    <location>
        <begin position="141"/>
        <end position="153"/>
    </location>
</feature>
<name>A0A8T1WI16_9STRA</name>
<dbReference type="AlphaFoldDB" id="A0A8T1WI16"/>
<reference evidence="2" key="1">
    <citation type="submission" date="2021-02" db="EMBL/GenBank/DDBJ databases">
        <authorList>
            <person name="Palmer J.M."/>
        </authorList>
    </citation>
    <scope>NUCLEOTIDE SEQUENCE</scope>
    <source>
        <strain evidence="2">SCRP734</strain>
    </source>
</reference>
<evidence type="ECO:0000313" key="3">
    <source>
        <dbReference type="Proteomes" id="UP000694044"/>
    </source>
</evidence>